<evidence type="ECO:0000313" key="2">
    <source>
        <dbReference type="EMBL" id="MBP2070815.1"/>
    </source>
</evidence>
<gene>
    <name evidence="2" type="ORF">J2Z80_000313</name>
</gene>
<comment type="caution">
    <text evidence="2">The sequence shown here is derived from an EMBL/GenBank/DDBJ whole genome shotgun (WGS) entry which is preliminary data.</text>
</comment>
<evidence type="ECO:0000256" key="1">
    <source>
        <dbReference type="SAM" id="Phobius"/>
    </source>
</evidence>
<proteinExistence type="predicted"/>
<keyword evidence="1" id="KW-0472">Membrane</keyword>
<accession>A0ABS4NAV9</accession>
<name>A0ABS4NAV9_9THEO</name>
<keyword evidence="3" id="KW-1185">Reference proteome</keyword>
<dbReference type="Proteomes" id="UP001166402">
    <property type="component" value="Unassembled WGS sequence"/>
</dbReference>
<keyword evidence="1" id="KW-0812">Transmembrane</keyword>
<sequence>MFKILQWHTDQSHPSASIIKDKKGSAVLIFALLITIILLLANIAYVNYRVLLAKRDMVDDAITTSALATLAYADPIQMAYGNIVFNGDPNTFYNFLNKQPMSQYITINKVDFSYNNASPSNPMTAPNGVVVTKPSIYIDATANVTNVLGKPVSFRIQKIVDVDYQLNTNIN</sequence>
<feature type="transmembrane region" description="Helical" evidence="1">
    <location>
        <begin position="26"/>
        <end position="48"/>
    </location>
</feature>
<dbReference type="EMBL" id="JAGGLT010000002">
    <property type="protein sequence ID" value="MBP2070815.1"/>
    <property type="molecule type" value="Genomic_DNA"/>
</dbReference>
<reference evidence="2" key="1">
    <citation type="submission" date="2021-03" db="EMBL/GenBank/DDBJ databases">
        <title>Genomic Encyclopedia of Type Strains, Phase IV (KMG-IV): sequencing the most valuable type-strain genomes for metagenomic binning, comparative biology and taxonomic classification.</title>
        <authorList>
            <person name="Goeker M."/>
        </authorList>
    </citation>
    <scope>NUCLEOTIDE SEQUENCE</scope>
    <source>
        <strain evidence="2">DSM 101588</strain>
    </source>
</reference>
<dbReference type="RefSeq" id="WP_209452787.1">
    <property type="nucleotide sequence ID" value="NZ_JAGGLT010000002.1"/>
</dbReference>
<keyword evidence="1" id="KW-1133">Transmembrane helix</keyword>
<protein>
    <submittedName>
        <fullName evidence="2">Tfp pilus assembly protein PilV</fullName>
    </submittedName>
</protein>
<evidence type="ECO:0000313" key="3">
    <source>
        <dbReference type="Proteomes" id="UP001166402"/>
    </source>
</evidence>
<organism evidence="2 3">
    <name type="scientific">Thermoanaerobacterium butyriciformans</name>
    <dbReference type="NCBI Taxonomy" id="1702242"/>
    <lineage>
        <taxon>Bacteria</taxon>
        <taxon>Bacillati</taxon>
        <taxon>Bacillota</taxon>
        <taxon>Clostridia</taxon>
        <taxon>Thermoanaerobacterales</taxon>
        <taxon>Thermoanaerobacteraceae</taxon>
        <taxon>Thermoanaerobacterium</taxon>
    </lineage>
</organism>